<evidence type="ECO:0000259" key="2">
    <source>
        <dbReference type="Pfam" id="PF01558"/>
    </source>
</evidence>
<dbReference type="EMBL" id="VSIX01000056">
    <property type="protein sequence ID" value="TYB31099.1"/>
    <property type="molecule type" value="Genomic_DNA"/>
</dbReference>
<accession>A0A5D0MKM2</accession>
<reference evidence="3" key="1">
    <citation type="submission" date="2019-08" db="EMBL/GenBank/DDBJ databases">
        <title>Genomic characterization of a novel candidate phylum (ARYD3) from a high temperature, high salinity tertiary oil reservoir in north central Oklahoma, USA.</title>
        <authorList>
            <person name="Youssef N.H."/>
            <person name="Yadav A."/>
            <person name="Elshahed M.S."/>
        </authorList>
    </citation>
    <scope>NUCLEOTIDE SEQUENCE [LARGE SCALE GENOMIC DNA]</scope>
    <source>
        <strain evidence="3">ARYD3</strain>
    </source>
</reference>
<evidence type="ECO:0000313" key="4">
    <source>
        <dbReference type="Proteomes" id="UP000324143"/>
    </source>
</evidence>
<dbReference type="Proteomes" id="UP000324143">
    <property type="component" value="Unassembled WGS sequence"/>
</dbReference>
<sequence>MKQIMFSGIGGQGVILAANILANSAVHNGNYAAQSQAYGSESRGTTTRAEVIIADQFVDFPHVEKADYFLVMAEGGMKKFKDKTDENTVVIYDGSVFEPEENIGSKMINIEATKLSLNNFDRPLFANIIMLGALVEKSKLFDSKILKDIIKEKFQNKALDKNLKAIEIGRNSI</sequence>
<dbReference type="NCBIfam" id="TIGR02175">
    <property type="entry name" value="PorC_KorC"/>
    <property type="match status" value="1"/>
</dbReference>
<evidence type="ECO:0000313" key="3">
    <source>
        <dbReference type="EMBL" id="TYB31099.1"/>
    </source>
</evidence>
<comment type="caution">
    <text evidence="3">The sequence shown here is derived from an EMBL/GenBank/DDBJ whole genome shotgun (WGS) entry which is preliminary data.</text>
</comment>
<keyword evidence="1" id="KW-0560">Oxidoreductase</keyword>
<dbReference type="GO" id="GO:0016625">
    <property type="term" value="F:oxidoreductase activity, acting on the aldehyde or oxo group of donors, iron-sulfur protein as acceptor"/>
    <property type="evidence" value="ECO:0007669"/>
    <property type="project" value="InterPro"/>
</dbReference>
<dbReference type="PANTHER" id="PTHR42730">
    <property type="entry name" value="2-OXOGLUTARATE SYNTHASE SUBUNIT KORC"/>
    <property type="match status" value="1"/>
</dbReference>
<dbReference type="PANTHER" id="PTHR42730:SF1">
    <property type="entry name" value="2-OXOGLUTARATE SYNTHASE SUBUNIT KORC"/>
    <property type="match status" value="1"/>
</dbReference>
<organism evidence="3 4">
    <name type="scientific">Candidatus Mcinerneyibacterium aminivorans</name>
    <dbReference type="NCBI Taxonomy" id="2703815"/>
    <lineage>
        <taxon>Bacteria</taxon>
        <taxon>Candidatus Macinerneyibacteriota</taxon>
        <taxon>Candidatus Mcinerneyibacteria</taxon>
        <taxon>Candidatus Mcinerneyibacteriales</taxon>
        <taxon>Candidatus Mcinerneyibacteriaceae</taxon>
        <taxon>Candidatus Mcinerneyibacterium</taxon>
    </lineage>
</organism>
<evidence type="ECO:0000256" key="1">
    <source>
        <dbReference type="ARBA" id="ARBA00023002"/>
    </source>
</evidence>
<feature type="domain" description="Pyruvate/ketoisovalerate oxidoreductase catalytic" evidence="2">
    <location>
        <begin position="10"/>
        <end position="170"/>
    </location>
</feature>
<dbReference type="InterPro" id="IPR011894">
    <property type="entry name" value="PorC_KorC"/>
</dbReference>
<dbReference type="SUPFAM" id="SSF53323">
    <property type="entry name" value="Pyruvate-ferredoxin oxidoreductase, PFOR, domain III"/>
    <property type="match status" value="1"/>
</dbReference>
<keyword evidence="4" id="KW-1185">Reference proteome</keyword>
<dbReference type="InterPro" id="IPR052554">
    <property type="entry name" value="2-oxoglutarate_synth_KorC"/>
</dbReference>
<dbReference type="InterPro" id="IPR019752">
    <property type="entry name" value="Pyrv/ketoisovalerate_OxRed_cat"/>
</dbReference>
<name>A0A5D0MKM2_9BACT</name>
<dbReference type="Pfam" id="PF01558">
    <property type="entry name" value="POR"/>
    <property type="match status" value="1"/>
</dbReference>
<dbReference type="AlphaFoldDB" id="A0A5D0MKM2"/>
<protein>
    <recommendedName>
        <fullName evidence="2">Pyruvate/ketoisovalerate oxidoreductase catalytic domain-containing protein</fullName>
    </recommendedName>
</protein>
<proteinExistence type="predicted"/>
<gene>
    <name evidence="3" type="ORF">FXF47_05960</name>
</gene>
<dbReference type="InterPro" id="IPR002869">
    <property type="entry name" value="Pyrv_flavodox_OxRed_cen"/>
</dbReference>
<dbReference type="Gene3D" id="3.40.920.10">
    <property type="entry name" value="Pyruvate-ferredoxin oxidoreductase, PFOR, domain III"/>
    <property type="match status" value="1"/>
</dbReference>